<keyword evidence="2" id="KW-0812">Transmembrane</keyword>
<protein>
    <recommendedName>
        <fullName evidence="3">WW domain-containing protein</fullName>
    </recommendedName>
</protein>
<keyword evidence="5" id="KW-1185">Reference proteome</keyword>
<dbReference type="Proteomes" id="UP001445335">
    <property type="component" value="Unassembled WGS sequence"/>
</dbReference>
<dbReference type="CDD" id="cd00201">
    <property type="entry name" value="WW"/>
    <property type="match status" value="1"/>
</dbReference>
<evidence type="ECO:0000313" key="5">
    <source>
        <dbReference type="Proteomes" id="UP001445335"/>
    </source>
</evidence>
<dbReference type="InterPro" id="IPR036020">
    <property type="entry name" value="WW_dom_sf"/>
</dbReference>
<feature type="domain" description="WW" evidence="3">
    <location>
        <begin position="49"/>
        <end position="72"/>
    </location>
</feature>
<dbReference type="Pfam" id="PF00397">
    <property type="entry name" value="WW"/>
    <property type="match status" value="1"/>
</dbReference>
<evidence type="ECO:0000256" key="1">
    <source>
        <dbReference type="SAM" id="MobiDB-lite"/>
    </source>
</evidence>
<keyword evidence="2" id="KW-0472">Membrane</keyword>
<keyword evidence="2" id="KW-1133">Transmembrane helix</keyword>
<feature type="compositionally biased region" description="Polar residues" evidence="1">
    <location>
        <begin position="8"/>
        <end position="19"/>
    </location>
</feature>
<evidence type="ECO:0000313" key="4">
    <source>
        <dbReference type="EMBL" id="KAK9834854.1"/>
    </source>
</evidence>
<dbReference type="AlphaFoldDB" id="A0AAW1RM28"/>
<dbReference type="EMBL" id="JALJOU010000031">
    <property type="protein sequence ID" value="KAK9834854.1"/>
    <property type="molecule type" value="Genomic_DNA"/>
</dbReference>
<accession>A0AAW1RM28</accession>
<reference evidence="4 5" key="1">
    <citation type="journal article" date="2024" name="Nat. Commun.">
        <title>Phylogenomics reveals the evolutionary origins of lichenization in chlorophyte algae.</title>
        <authorList>
            <person name="Puginier C."/>
            <person name="Libourel C."/>
            <person name="Otte J."/>
            <person name="Skaloud P."/>
            <person name="Haon M."/>
            <person name="Grisel S."/>
            <person name="Petersen M."/>
            <person name="Berrin J.G."/>
            <person name="Delaux P.M."/>
            <person name="Dal Grande F."/>
            <person name="Keller J."/>
        </authorList>
    </citation>
    <scope>NUCLEOTIDE SEQUENCE [LARGE SCALE GENOMIC DNA]</scope>
    <source>
        <strain evidence="4 5">SAG 245.80</strain>
    </source>
</reference>
<proteinExistence type="predicted"/>
<feature type="transmembrane region" description="Helical" evidence="2">
    <location>
        <begin position="87"/>
        <end position="108"/>
    </location>
</feature>
<comment type="caution">
    <text evidence="4">The sequence shown here is derived from an EMBL/GenBank/DDBJ whole genome shotgun (WGS) entry which is preliminary data.</text>
</comment>
<sequence>MSHRGAALQQTWQHATPRSSPAPANAVSDSKPVPAPPVDSLTSAPREQPEWVPVRHESGQVYYWNKNTGVTTQLGAPDPEQAPPGSFIGGLLGLVAAGAGIGLTFSIIGRLF</sequence>
<dbReference type="SUPFAM" id="SSF51045">
    <property type="entry name" value="WW domain"/>
    <property type="match status" value="1"/>
</dbReference>
<feature type="region of interest" description="Disordered" evidence="1">
    <location>
        <begin position="1"/>
        <end position="52"/>
    </location>
</feature>
<evidence type="ECO:0000259" key="3">
    <source>
        <dbReference type="Pfam" id="PF00397"/>
    </source>
</evidence>
<dbReference type="InterPro" id="IPR001202">
    <property type="entry name" value="WW_dom"/>
</dbReference>
<evidence type="ECO:0000256" key="2">
    <source>
        <dbReference type="SAM" id="Phobius"/>
    </source>
</evidence>
<gene>
    <name evidence="4" type="ORF">WJX81_003925</name>
</gene>
<organism evidence="4 5">
    <name type="scientific">Elliptochloris bilobata</name>
    <dbReference type="NCBI Taxonomy" id="381761"/>
    <lineage>
        <taxon>Eukaryota</taxon>
        <taxon>Viridiplantae</taxon>
        <taxon>Chlorophyta</taxon>
        <taxon>core chlorophytes</taxon>
        <taxon>Trebouxiophyceae</taxon>
        <taxon>Trebouxiophyceae incertae sedis</taxon>
        <taxon>Elliptochloris clade</taxon>
        <taxon>Elliptochloris</taxon>
    </lineage>
</organism>
<name>A0AAW1RM28_9CHLO</name>
<dbReference type="Gene3D" id="2.20.70.10">
    <property type="match status" value="1"/>
</dbReference>